<reference evidence="2 3" key="1">
    <citation type="submission" date="2023-12" db="EMBL/GenBank/DDBJ databases">
        <title>Streptomyces sp. V4-01.</title>
        <authorList>
            <person name="Somphong A."/>
            <person name="Phongsopitanun W."/>
        </authorList>
    </citation>
    <scope>NUCLEOTIDE SEQUENCE [LARGE SCALE GENOMIC DNA]</scope>
    <source>
        <strain evidence="2 3">V4-01</strain>
    </source>
</reference>
<evidence type="ECO:0000259" key="1">
    <source>
        <dbReference type="PROSITE" id="PS50075"/>
    </source>
</evidence>
<dbReference type="PROSITE" id="PS50075">
    <property type="entry name" value="CARRIER"/>
    <property type="match status" value="1"/>
</dbReference>
<evidence type="ECO:0000313" key="2">
    <source>
        <dbReference type="EMBL" id="MEE4545579.1"/>
    </source>
</evidence>
<dbReference type="Pfam" id="PF00550">
    <property type="entry name" value="PP-binding"/>
    <property type="match status" value="1"/>
</dbReference>
<feature type="domain" description="Carrier" evidence="1">
    <location>
        <begin position="11"/>
        <end position="88"/>
    </location>
</feature>
<gene>
    <name evidence="2" type="ORF">V2S66_26885</name>
</gene>
<accession>A0ABU7PID6</accession>
<dbReference type="SUPFAM" id="SSF47336">
    <property type="entry name" value="ACP-like"/>
    <property type="match status" value="1"/>
</dbReference>
<name>A0ABU7PID6_9ACTN</name>
<protein>
    <submittedName>
        <fullName evidence="2">Acyl carrier protein</fullName>
    </submittedName>
</protein>
<dbReference type="RefSeq" id="WP_330799274.1">
    <property type="nucleotide sequence ID" value="NZ_JAZEWV010000031.1"/>
</dbReference>
<dbReference type="EMBL" id="JAZEWV010000031">
    <property type="protein sequence ID" value="MEE4545579.1"/>
    <property type="molecule type" value="Genomic_DNA"/>
</dbReference>
<comment type="caution">
    <text evidence="2">The sequence shown here is derived from an EMBL/GenBank/DDBJ whole genome shotgun (WGS) entry which is preliminary data.</text>
</comment>
<dbReference type="Gene3D" id="1.10.1200.10">
    <property type="entry name" value="ACP-like"/>
    <property type="match status" value="1"/>
</dbReference>
<keyword evidence="3" id="KW-1185">Reference proteome</keyword>
<organism evidence="2 3">
    <name type="scientific">Actinacidiphila polyblastidii</name>
    <dbReference type="NCBI Taxonomy" id="3110430"/>
    <lineage>
        <taxon>Bacteria</taxon>
        <taxon>Bacillati</taxon>
        <taxon>Actinomycetota</taxon>
        <taxon>Actinomycetes</taxon>
        <taxon>Kitasatosporales</taxon>
        <taxon>Streptomycetaceae</taxon>
        <taxon>Actinacidiphila</taxon>
    </lineage>
</organism>
<dbReference type="InterPro" id="IPR009081">
    <property type="entry name" value="PP-bd_ACP"/>
</dbReference>
<evidence type="ECO:0000313" key="3">
    <source>
        <dbReference type="Proteomes" id="UP001344658"/>
    </source>
</evidence>
<sequence>MTAPQTEQHQDLRAQLVRLIIESSDGDLSRTEVDAAAGSLRDLGYSSLSYIRLIDGIENELGVYIDPDADAESFATLDRLVGLVQQSREGSGG</sequence>
<proteinExistence type="predicted"/>
<dbReference type="Proteomes" id="UP001344658">
    <property type="component" value="Unassembled WGS sequence"/>
</dbReference>
<dbReference type="InterPro" id="IPR036736">
    <property type="entry name" value="ACP-like_sf"/>
</dbReference>